<proteinExistence type="predicted"/>
<name>A0ABV6QF99_9ACTN</name>
<dbReference type="Pfam" id="PF13466">
    <property type="entry name" value="STAS_2"/>
    <property type="match status" value="1"/>
</dbReference>
<reference evidence="2 3" key="1">
    <citation type="submission" date="2024-09" db="EMBL/GenBank/DDBJ databases">
        <authorList>
            <person name="Sun Q."/>
            <person name="Mori K."/>
        </authorList>
    </citation>
    <scope>NUCLEOTIDE SEQUENCE [LARGE SCALE GENOMIC DNA]</scope>
    <source>
        <strain evidence="2 3">CGMCC 1.15906</strain>
    </source>
</reference>
<dbReference type="Proteomes" id="UP001589890">
    <property type="component" value="Unassembled WGS sequence"/>
</dbReference>
<dbReference type="SUPFAM" id="SSF52091">
    <property type="entry name" value="SpoIIaa-like"/>
    <property type="match status" value="1"/>
</dbReference>
<evidence type="ECO:0000313" key="3">
    <source>
        <dbReference type="Proteomes" id="UP001589890"/>
    </source>
</evidence>
<dbReference type="EMBL" id="JBHLTC010000005">
    <property type="protein sequence ID" value="MFC0623310.1"/>
    <property type="molecule type" value="Genomic_DNA"/>
</dbReference>
<comment type="caution">
    <text evidence="2">The sequence shown here is derived from an EMBL/GenBank/DDBJ whole genome shotgun (WGS) entry which is preliminary data.</text>
</comment>
<gene>
    <name evidence="2" type="ORF">ACFFGN_04505</name>
</gene>
<dbReference type="CDD" id="cd07043">
    <property type="entry name" value="STAS_anti-anti-sigma_factors"/>
    <property type="match status" value="1"/>
</dbReference>
<dbReference type="PROSITE" id="PS50801">
    <property type="entry name" value="STAS"/>
    <property type="match status" value="1"/>
</dbReference>
<dbReference type="Gene3D" id="3.30.750.24">
    <property type="entry name" value="STAS domain"/>
    <property type="match status" value="1"/>
</dbReference>
<feature type="domain" description="STAS" evidence="1">
    <location>
        <begin position="14"/>
        <end position="104"/>
    </location>
</feature>
<sequence>MPDSIHSSSPQKAIISLSDGLLADGLSALRQSIRDLVMSGVAVVVIDVSDARQIDSTLLGVLLDTHRICRQRGGGVVVRHADRRTADLLHRTGLDRVFDVADES</sequence>
<organism evidence="2 3">
    <name type="scientific">Kribbella deserti</name>
    <dbReference type="NCBI Taxonomy" id="1926257"/>
    <lineage>
        <taxon>Bacteria</taxon>
        <taxon>Bacillati</taxon>
        <taxon>Actinomycetota</taxon>
        <taxon>Actinomycetes</taxon>
        <taxon>Propionibacteriales</taxon>
        <taxon>Kribbellaceae</taxon>
        <taxon>Kribbella</taxon>
    </lineage>
</organism>
<protein>
    <submittedName>
        <fullName evidence="2">STAS domain-containing protein</fullName>
    </submittedName>
</protein>
<evidence type="ECO:0000313" key="2">
    <source>
        <dbReference type="EMBL" id="MFC0623310.1"/>
    </source>
</evidence>
<dbReference type="PANTHER" id="PTHR33495">
    <property type="entry name" value="ANTI-SIGMA FACTOR ANTAGONIST TM_1081-RELATED-RELATED"/>
    <property type="match status" value="1"/>
</dbReference>
<dbReference type="InterPro" id="IPR002645">
    <property type="entry name" value="STAS_dom"/>
</dbReference>
<dbReference type="InterPro" id="IPR058548">
    <property type="entry name" value="MlaB-like_STAS"/>
</dbReference>
<keyword evidence="3" id="KW-1185">Reference proteome</keyword>
<dbReference type="RefSeq" id="WP_380044012.1">
    <property type="nucleotide sequence ID" value="NZ_JBHLTC010000005.1"/>
</dbReference>
<dbReference type="InterPro" id="IPR036513">
    <property type="entry name" value="STAS_dom_sf"/>
</dbReference>
<dbReference type="PANTHER" id="PTHR33495:SF2">
    <property type="entry name" value="ANTI-SIGMA FACTOR ANTAGONIST TM_1081-RELATED"/>
    <property type="match status" value="1"/>
</dbReference>
<accession>A0ABV6QF99</accession>
<evidence type="ECO:0000259" key="1">
    <source>
        <dbReference type="PROSITE" id="PS50801"/>
    </source>
</evidence>